<dbReference type="InterPro" id="IPR020631">
    <property type="entry name" value="THF_DH/CycHdrlase_NAD-bd_dom"/>
</dbReference>
<evidence type="ECO:0000313" key="10">
    <source>
        <dbReference type="EMBL" id="KAF7725236.1"/>
    </source>
</evidence>
<dbReference type="Gene3D" id="3.40.50.720">
    <property type="entry name" value="NAD(P)-binding Rossmann-like Domain"/>
    <property type="match status" value="1"/>
</dbReference>
<evidence type="ECO:0000256" key="5">
    <source>
        <dbReference type="ARBA" id="ARBA00022857"/>
    </source>
</evidence>
<feature type="domain" description="Tetrahydrofolate dehydrogenase/cyclohydrolase NAD(P)-binding" evidence="9">
    <location>
        <begin position="126"/>
        <end position="215"/>
    </location>
</feature>
<evidence type="ECO:0000256" key="6">
    <source>
        <dbReference type="ARBA" id="ARBA00023002"/>
    </source>
</evidence>
<dbReference type="EMBL" id="JABAYA010000101">
    <property type="protein sequence ID" value="KAF7725236.1"/>
    <property type="molecule type" value="Genomic_DNA"/>
</dbReference>
<reference evidence="10" key="1">
    <citation type="submission" date="2020-01" db="EMBL/GenBank/DDBJ databases">
        <title>Genome Sequencing of Three Apophysomyces-Like Fungal Strains Confirms a Novel Fungal Genus in the Mucoromycota with divergent Burkholderia-like Endosymbiotic Bacteria.</title>
        <authorList>
            <person name="Stajich J.E."/>
            <person name="Macias A.M."/>
            <person name="Carter-House D."/>
            <person name="Lovett B."/>
            <person name="Kasson L.R."/>
            <person name="Berry K."/>
            <person name="Grigoriev I."/>
            <person name="Chang Y."/>
            <person name="Spatafora J."/>
            <person name="Kasson M.T."/>
        </authorList>
    </citation>
    <scope>NUCLEOTIDE SEQUENCE</scope>
    <source>
        <strain evidence="10">NRRL A-21654</strain>
    </source>
</reference>
<keyword evidence="5" id="KW-0521">NADP</keyword>
<dbReference type="GO" id="GO:0004477">
    <property type="term" value="F:methenyltetrahydrofolate cyclohydrolase activity"/>
    <property type="evidence" value="ECO:0007669"/>
    <property type="project" value="TreeGrafter"/>
</dbReference>
<dbReference type="FunFam" id="3.40.50.10860:FF:000005">
    <property type="entry name" value="C-1-tetrahydrofolate synthase, cytoplasmic, putative"/>
    <property type="match status" value="1"/>
</dbReference>
<keyword evidence="6" id="KW-0560">Oxidoreductase</keyword>
<dbReference type="SUPFAM" id="SSF51735">
    <property type="entry name" value="NAD(P)-binding Rossmann-fold domains"/>
    <property type="match status" value="1"/>
</dbReference>
<dbReference type="Pfam" id="PF02882">
    <property type="entry name" value="THF_DHG_CYH_C"/>
    <property type="match status" value="1"/>
</dbReference>
<keyword evidence="3" id="KW-0554">One-carbon metabolism</keyword>
<comment type="pathway">
    <text evidence="1">One-carbon metabolism; tetrahydrofolate interconversion.</text>
</comment>
<evidence type="ECO:0000259" key="9">
    <source>
        <dbReference type="Pfam" id="PF02882"/>
    </source>
</evidence>
<keyword evidence="11" id="KW-1185">Reference proteome</keyword>
<dbReference type="SUPFAM" id="SSF53223">
    <property type="entry name" value="Aminoacid dehydrogenase-like, N-terminal domain"/>
    <property type="match status" value="1"/>
</dbReference>
<keyword evidence="7" id="KW-0511">Multifunctional enzyme</keyword>
<organism evidence="10 11">
    <name type="scientific">Apophysomyces ossiformis</name>
    <dbReference type="NCBI Taxonomy" id="679940"/>
    <lineage>
        <taxon>Eukaryota</taxon>
        <taxon>Fungi</taxon>
        <taxon>Fungi incertae sedis</taxon>
        <taxon>Mucoromycota</taxon>
        <taxon>Mucoromycotina</taxon>
        <taxon>Mucoromycetes</taxon>
        <taxon>Mucorales</taxon>
        <taxon>Mucorineae</taxon>
        <taxon>Mucoraceae</taxon>
        <taxon>Apophysomyces</taxon>
    </lineage>
</organism>
<evidence type="ECO:0000256" key="3">
    <source>
        <dbReference type="ARBA" id="ARBA00022563"/>
    </source>
</evidence>
<evidence type="ECO:0000256" key="4">
    <source>
        <dbReference type="ARBA" id="ARBA00022801"/>
    </source>
</evidence>
<dbReference type="Gene3D" id="3.40.50.10860">
    <property type="entry name" value="Leucine Dehydrogenase, chain A, domain 1"/>
    <property type="match status" value="1"/>
</dbReference>
<evidence type="ECO:0000256" key="1">
    <source>
        <dbReference type="ARBA" id="ARBA00004777"/>
    </source>
</evidence>
<dbReference type="InterPro" id="IPR020867">
    <property type="entry name" value="THF_DH/CycHdrlase_CS"/>
</dbReference>
<gene>
    <name evidence="10" type="primary">ADE3_1</name>
    <name evidence="10" type="ORF">EC973_000324</name>
</gene>
<dbReference type="GO" id="GO:0005829">
    <property type="term" value="C:cytosol"/>
    <property type="evidence" value="ECO:0007669"/>
    <property type="project" value="TreeGrafter"/>
</dbReference>
<evidence type="ECO:0000313" key="11">
    <source>
        <dbReference type="Proteomes" id="UP000605846"/>
    </source>
</evidence>
<keyword evidence="4" id="KW-0378">Hydrolase</keyword>
<dbReference type="PROSITE" id="PS00766">
    <property type="entry name" value="THF_DHG_CYH_1"/>
    <property type="match status" value="1"/>
</dbReference>
<dbReference type="InterPro" id="IPR036291">
    <property type="entry name" value="NAD(P)-bd_dom_sf"/>
</dbReference>
<feature type="domain" description="Tetrahydrofolate dehydrogenase/cyclohydrolase catalytic" evidence="8">
    <location>
        <begin position="1"/>
        <end position="84"/>
    </location>
</feature>
<dbReference type="PANTHER" id="PTHR48099:SF5">
    <property type="entry name" value="C-1-TETRAHYDROFOLATE SYNTHASE, CYTOPLASMIC"/>
    <property type="match status" value="1"/>
</dbReference>
<dbReference type="InterPro" id="IPR046346">
    <property type="entry name" value="Aminoacid_DH-like_N_sf"/>
</dbReference>
<dbReference type="AlphaFoldDB" id="A0A8H7BV76"/>
<comment type="caution">
    <text evidence="10">The sequence shown here is derived from an EMBL/GenBank/DDBJ whole genome shotgun (WGS) entry which is preliminary data.</text>
</comment>
<dbReference type="PRINTS" id="PR00085">
    <property type="entry name" value="THFDHDRGNASE"/>
</dbReference>
<dbReference type="InterPro" id="IPR020630">
    <property type="entry name" value="THF_DH/CycHdrlase_cat_dom"/>
</dbReference>
<dbReference type="GO" id="GO:0004488">
    <property type="term" value="F:methylenetetrahydrofolate dehydrogenase (NADP+) activity"/>
    <property type="evidence" value="ECO:0007669"/>
    <property type="project" value="InterPro"/>
</dbReference>
<sequence length="218" mass="23571">MIQVGDREDSSVYVRMKDKAAKEVGLKATVDKLPETMTQAELLEHIQMLNSNDAVHGILVQMPLPSSMDESAVVEAIDPRKDVDGFHSTNTGYLAKRSGQPLFVPCTPKGVLEILKHTDEDAYTLQQVKQADILVVAVGKPELVKGEWIKPGAVVIDVGINYVPDATKKSGMRLVGDVEYTKAAEVASAITPVPGGVGPLTVAMLMDNTLISAKRWYS</sequence>
<dbReference type="Pfam" id="PF00763">
    <property type="entry name" value="THF_DHG_CYH"/>
    <property type="match status" value="1"/>
</dbReference>
<dbReference type="CDD" id="cd01080">
    <property type="entry name" value="NAD_bind_m-THF_DH_Cyclohyd"/>
    <property type="match status" value="1"/>
</dbReference>
<accession>A0A8H7BV76</accession>
<evidence type="ECO:0000256" key="7">
    <source>
        <dbReference type="ARBA" id="ARBA00023268"/>
    </source>
</evidence>
<evidence type="ECO:0000259" key="8">
    <source>
        <dbReference type="Pfam" id="PF00763"/>
    </source>
</evidence>
<dbReference type="PANTHER" id="PTHR48099">
    <property type="entry name" value="C-1-TETRAHYDROFOLATE SYNTHASE, CYTOPLASMIC-RELATED"/>
    <property type="match status" value="1"/>
</dbReference>
<name>A0A8H7BV76_9FUNG</name>
<dbReference type="OrthoDB" id="5126881at2759"/>
<dbReference type="InterPro" id="IPR000672">
    <property type="entry name" value="THF_DH/CycHdrlase"/>
</dbReference>
<dbReference type="GO" id="GO:0035999">
    <property type="term" value="P:tetrahydrofolate interconversion"/>
    <property type="evidence" value="ECO:0007669"/>
    <property type="project" value="TreeGrafter"/>
</dbReference>
<evidence type="ECO:0000256" key="2">
    <source>
        <dbReference type="ARBA" id="ARBA00011738"/>
    </source>
</evidence>
<proteinExistence type="predicted"/>
<comment type="subunit">
    <text evidence="2">Homodimer.</text>
</comment>
<dbReference type="Proteomes" id="UP000605846">
    <property type="component" value="Unassembled WGS sequence"/>
</dbReference>
<protein>
    <submittedName>
        <fullName evidence="10">Tetrahydrofolate synthase</fullName>
    </submittedName>
</protein>